<evidence type="ECO:0000256" key="2">
    <source>
        <dbReference type="ARBA" id="ARBA00022512"/>
    </source>
</evidence>
<organism evidence="11 12">
    <name type="scientific">Streptomyces cupreus</name>
    <dbReference type="NCBI Taxonomy" id="2759956"/>
    <lineage>
        <taxon>Bacteria</taxon>
        <taxon>Bacillati</taxon>
        <taxon>Actinomycetota</taxon>
        <taxon>Actinomycetes</taxon>
        <taxon>Kitasatosporales</taxon>
        <taxon>Streptomycetaceae</taxon>
        <taxon>Streptomyces</taxon>
    </lineage>
</organism>
<keyword evidence="12" id="KW-1185">Reference proteome</keyword>
<keyword evidence="4 9" id="KW-0732">Signal</keyword>
<feature type="compositionally biased region" description="Pro residues" evidence="8">
    <location>
        <begin position="154"/>
        <end position="167"/>
    </location>
</feature>
<evidence type="ECO:0000313" key="12">
    <source>
        <dbReference type="Proteomes" id="UP000584670"/>
    </source>
</evidence>
<feature type="chain" id="PRO_5030960306" evidence="9">
    <location>
        <begin position="28"/>
        <end position="215"/>
    </location>
</feature>
<feature type="region of interest" description="Disordered" evidence="8">
    <location>
        <begin position="132"/>
        <end position="174"/>
    </location>
</feature>
<sequence>MRRVTRNGVLAVAAASGAMAVTMPAQADSGADGAAVGSPGVISGNTIQLPVHVPVNVCGNTVNVVGLLNPAAGNSCANKGAGDEREAPGGASANGGAKDSPGVISGNVVQLPVDLPVNVSGNSVNVVGIGNAAVGNDSENTSGDRPVRPERPAEPAPEPPRTHPGPKPAAHVPDRPEASLALTGADHTVPAVAGGAALVLGGAALYRRFHVGAVR</sequence>
<feature type="domain" description="Chaplin" evidence="10">
    <location>
        <begin position="100"/>
        <end position="140"/>
    </location>
</feature>
<dbReference type="AlphaFoldDB" id="A0A7X1JHN2"/>
<comment type="subcellular location">
    <subcellularLocation>
        <location evidence="1">Secreted</location>
        <location evidence="1">Cell wall</location>
    </subcellularLocation>
</comment>
<dbReference type="PROSITE" id="PS51884">
    <property type="entry name" value="CHAPLIN"/>
    <property type="match status" value="2"/>
</dbReference>
<evidence type="ECO:0000256" key="1">
    <source>
        <dbReference type="ARBA" id="ARBA00004191"/>
    </source>
</evidence>
<feature type="domain" description="Chaplin" evidence="10">
    <location>
        <begin position="38"/>
        <end position="78"/>
    </location>
</feature>
<evidence type="ECO:0000256" key="7">
    <source>
        <dbReference type="PROSITE-ProRule" id="PRU01232"/>
    </source>
</evidence>
<keyword evidence="5" id="KW-0130">Cell adhesion</keyword>
<evidence type="ECO:0000256" key="4">
    <source>
        <dbReference type="ARBA" id="ARBA00022729"/>
    </source>
</evidence>
<dbReference type="RefSeq" id="WP_186288062.1">
    <property type="nucleotide sequence ID" value="NZ_JACMSF010000115.1"/>
</dbReference>
<accession>A0A7X1JHN2</accession>
<evidence type="ECO:0000256" key="3">
    <source>
        <dbReference type="ARBA" id="ARBA00022525"/>
    </source>
</evidence>
<name>A0A7X1JHN2_9ACTN</name>
<evidence type="ECO:0000256" key="9">
    <source>
        <dbReference type="SAM" id="SignalP"/>
    </source>
</evidence>
<keyword evidence="2" id="KW-0134">Cell wall</keyword>
<evidence type="ECO:0000256" key="6">
    <source>
        <dbReference type="ARBA" id="ARBA00023087"/>
    </source>
</evidence>
<comment type="caution">
    <text evidence="11">The sequence shown here is derived from an EMBL/GenBank/DDBJ whole genome shotgun (WGS) entry which is preliminary data.</text>
</comment>
<keyword evidence="6 7" id="KW-0034">Amyloid</keyword>
<dbReference type="InterPro" id="IPR005528">
    <property type="entry name" value="ChpA-H"/>
</dbReference>
<evidence type="ECO:0000256" key="5">
    <source>
        <dbReference type="ARBA" id="ARBA00022889"/>
    </source>
</evidence>
<evidence type="ECO:0000259" key="10">
    <source>
        <dbReference type="PROSITE" id="PS51884"/>
    </source>
</evidence>
<gene>
    <name evidence="11" type="ORF">H4N64_42965</name>
</gene>
<feature type="signal peptide" evidence="9">
    <location>
        <begin position="1"/>
        <end position="27"/>
    </location>
</feature>
<evidence type="ECO:0000256" key="8">
    <source>
        <dbReference type="SAM" id="MobiDB-lite"/>
    </source>
</evidence>
<dbReference type="EMBL" id="JACMSF010000115">
    <property type="protein sequence ID" value="MBC2908142.1"/>
    <property type="molecule type" value="Genomic_DNA"/>
</dbReference>
<dbReference type="Proteomes" id="UP000584670">
    <property type="component" value="Unassembled WGS sequence"/>
</dbReference>
<evidence type="ECO:0000313" key="11">
    <source>
        <dbReference type="EMBL" id="MBC2908142.1"/>
    </source>
</evidence>
<dbReference type="Pfam" id="PF03777">
    <property type="entry name" value="ChpA-C"/>
    <property type="match status" value="2"/>
</dbReference>
<feature type="region of interest" description="Disordered" evidence="8">
    <location>
        <begin position="77"/>
        <end position="100"/>
    </location>
</feature>
<reference evidence="11 12" key="1">
    <citation type="submission" date="2020-08" db="EMBL/GenBank/DDBJ databases">
        <title>Streptomyces sp. PSKA01 genome sequencing and assembly.</title>
        <authorList>
            <person name="Mandal S."/>
            <person name="Maiti P.K."/>
            <person name="Das P."/>
        </authorList>
    </citation>
    <scope>NUCLEOTIDE SEQUENCE [LARGE SCALE GENOMIC DNA]</scope>
    <source>
        <strain evidence="11 12">PSKA01</strain>
    </source>
</reference>
<protein>
    <submittedName>
        <fullName evidence="11">Chaplin</fullName>
    </submittedName>
</protein>
<dbReference type="GO" id="GO:0007155">
    <property type="term" value="P:cell adhesion"/>
    <property type="evidence" value="ECO:0007669"/>
    <property type="project" value="UniProtKB-KW"/>
</dbReference>
<proteinExistence type="predicted"/>
<keyword evidence="3" id="KW-0964">Secreted</keyword>